<dbReference type="SUPFAM" id="SSF46689">
    <property type="entry name" value="Homeodomain-like"/>
    <property type="match status" value="1"/>
</dbReference>
<feature type="domain" description="HTH araC/xylS-type" evidence="4">
    <location>
        <begin position="242"/>
        <end position="342"/>
    </location>
</feature>
<comment type="caution">
    <text evidence="5">The sequence shown here is derived from an EMBL/GenBank/DDBJ whole genome shotgun (WGS) entry which is preliminary data.</text>
</comment>
<evidence type="ECO:0000313" key="6">
    <source>
        <dbReference type="Proteomes" id="UP000549616"/>
    </source>
</evidence>
<sequence>MTQQLPVAVRDWDFPRGVASIALLVRFGAERGVGRDALLRGTGLPPARLDDPSAQVDAHQELTVARNLVRELGDPPGLGLDAGVRYRVTTFGVFGFACISSPTLRDAITFALRYLDLSFIFCLPVVELSHEELRFELRDDRLPHDVRRFLLERDVSAIQTVMTDLLPGGLTVRRLDFPFPEPRDADRYTGIFGVRPRFGASGHFASIDPASLRQPLPQASEHTVALCEAQCRDLVSRRRARSGIAHQVRDKLIRVGGAAEMADVARELNVSTRTLRRRLEDAGTSFRGLLDEVRQALAEEMLATGALSVEDVALRLGYAEASSFIYAFRRWTGTTPARYLRSGAARDSTPWTGPPE</sequence>
<reference evidence="5 6" key="1">
    <citation type="submission" date="2020-07" db="EMBL/GenBank/DDBJ databases">
        <title>Sequencing the genomes of 1000 actinobacteria strains.</title>
        <authorList>
            <person name="Klenk H.-P."/>
        </authorList>
    </citation>
    <scope>NUCLEOTIDE SEQUENCE [LARGE SCALE GENOMIC DNA]</scope>
    <source>
        <strain evidence="5 6">DSM 104006</strain>
    </source>
</reference>
<dbReference type="AlphaFoldDB" id="A0A853B995"/>
<dbReference type="GO" id="GO:0000976">
    <property type="term" value="F:transcription cis-regulatory region binding"/>
    <property type="evidence" value="ECO:0007669"/>
    <property type="project" value="TreeGrafter"/>
</dbReference>
<dbReference type="Pfam" id="PF12625">
    <property type="entry name" value="Arabinose_bd"/>
    <property type="match status" value="1"/>
</dbReference>
<dbReference type="PRINTS" id="PR00032">
    <property type="entry name" value="HTHARAC"/>
</dbReference>
<dbReference type="PANTHER" id="PTHR47894:SF1">
    <property type="entry name" value="HTH-TYPE TRANSCRIPTIONAL REGULATOR VQSM"/>
    <property type="match status" value="1"/>
</dbReference>
<dbReference type="Pfam" id="PF12833">
    <property type="entry name" value="HTH_18"/>
    <property type="match status" value="1"/>
</dbReference>
<keyword evidence="1" id="KW-0805">Transcription regulation</keyword>
<dbReference type="PROSITE" id="PS01124">
    <property type="entry name" value="HTH_ARAC_FAMILY_2"/>
    <property type="match status" value="1"/>
</dbReference>
<dbReference type="EMBL" id="JACCFK010000002">
    <property type="protein sequence ID" value="NYI91888.1"/>
    <property type="molecule type" value="Genomic_DNA"/>
</dbReference>
<proteinExistence type="predicted"/>
<dbReference type="Gene3D" id="1.10.10.60">
    <property type="entry name" value="Homeodomain-like"/>
    <property type="match status" value="1"/>
</dbReference>
<dbReference type="RefSeq" id="WP_179776206.1">
    <property type="nucleotide sequence ID" value="NZ_JACCFK010000002.1"/>
</dbReference>
<dbReference type="InterPro" id="IPR009057">
    <property type="entry name" value="Homeodomain-like_sf"/>
</dbReference>
<dbReference type="SMART" id="SM00342">
    <property type="entry name" value="HTH_ARAC"/>
    <property type="match status" value="1"/>
</dbReference>
<evidence type="ECO:0000259" key="4">
    <source>
        <dbReference type="PROSITE" id="PS01124"/>
    </source>
</evidence>
<dbReference type="GO" id="GO:0005829">
    <property type="term" value="C:cytosol"/>
    <property type="evidence" value="ECO:0007669"/>
    <property type="project" value="TreeGrafter"/>
</dbReference>
<dbReference type="GO" id="GO:0003700">
    <property type="term" value="F:DNA-binding transcription factor activity"/>
    <property type="evidence" value="ECO:0007669"/>
    <property type="project" value="InterPro"/>
</dbReference>
<name>A0A853B995_9PSEU</name>
<keyword evidence="6" id="KW-1185">Reference proteome</keyword>
<evidence type="ECO:0000256" key="3">
    <source>
        <dbReference type="ARBA" id="ARBA00023163"/>
    </source>
</evidence>
<dbReference type="PANTHER" id="PTHR47894">
    <property type="entry name" value="HTH-TYPE TRANSCRIPTIONAL REGULATOR GADX"/>
    <property type="match status" value="1"/>
</dbReference>
<evidence type="ECO:0000256" key="2">
    <source>
        <dbReference type="ARBA" id="ARBA00023125"/>
    </source>
</evidence>
<accession>A0A853B995</accession>
<dbReference type="InterPro" id="IPR020449">
    <property type="entry name" value="Tscrpt_reg_AraC-type_HTH"/>
</dbReference>
<evidence type="ECO:0000313" key="5">
    <source>
        <dbReference type="EMBL" id="NYI91888.1"/>
    </source>
</evidence>
<protein>
    <submittedName>
        <fullName evidence="5">AraC-like DNA-binding protein</fullName>
    </submittedName>
</protein>
<dbReference type="InterPro" id="IPR018060">
    <property type="entry name" value="HTH_AraC"/>
</dbReference>
<dbReference type="InterPro" id="IPR032687">
    <property type="entry name" value="AraC-type_N"/>
</dbReference>
<gene>
    <name evidence="5" type="ORF">HNR02_005263</name>
</gene>
<evidence type="ECO:0000256" key="1">
    <source>
        <dbReference type="ARBA" id="ARBA00023015"/>
    </source>
</evidence>
<keyword evidence="3" id="KW-0804">Transcription</keyword>
<organism evidence="5 6">
    <name type="scientific">Amycolatopsis endophytica</name>
    <dbReference type="NCBI Taxonomy" id="860233"/>
    <lineage>
        <taxon>Bacteria</taxon>
        <taxon>Bacillati</taxon>
        <taxon>Actinomycetota</taxon>
        <taxon>Actinomycetes</taxon>
        <taxon>Pseudonocardiales</taxon>
        <taxon>Pseudonocardiaceae</taxon>
        <taxon>Amycolatopsis</taxon>
    </lineage>
</organism>
<keyword evidence="2 5" id="KW-0238">DNA-binding</keyword>
<dbReference type="Proteomes" id="UP000549616">
    <property type="component" value="Unassembled WGS sequence"/>
</dbReference>